<sequence>MGLDYRGLIHQVDSMIRSSVLRSLGDLESSMEGIIELITEALNVEKPRLIVTINNINECGRFDSGPCSSILGIYIAGDSTILVNYKADLGTMLHLLSHHLQALENGKARYIQVKETEEVRLPWEIRPLEANAVIRAAYLARSIPPKVFKVWNEEVRPMAREVDESVNKARALISHLSRSMELILDRRQ</sequence>
<dbReference type="EMBL" id="CP000852">
    <property type="protein sequence ID" value="ABW01471.1"/>
    <property type="molecule type" value="Genomic_DNA"/>
</dbReference>
<accession>A8MCG5</accession>
<dbReference type="RefSeq" id="WP_012185691.1">
    <property type="nucleotide sequence ID" value="NC_009954.1"/>
</dbReference>
<evidence type="ECO:0000313" key="2">
    <source>
        <dbReference type="Proteomes" id="UP000001137"/>
    </source>
</evidence>
<keyword evidence="2" id="KW-1185">Reference proteome</keyword>
<reference evidence="1 2" key="1">
    <citation type="submission" date="2007-10" db="EMBL/GenBank/DDBJ databases">
        <title>Complete sequence of Caldivirga maquilingensis IC-167.</title>
        <authorList>
            <consortium name="US DOE Joint Genome Institute"/>
            <person name="Copeland A."/>
            <person name="Lucas S."/>
            <person name="Lapidus A."/>
            <person name="Barry K."/>
            <person name="Glavina del Rio T."/>
            <person name="Dalin E."/>
            <person name="Tice H."/>
            <person name="Pitluck S."/>
            <person name="Saunders E."/>
            <person name="Brettin T."/>
            <person name="Bruce D."/>
            <person name="Detter J.C."/>
            <person name="Han C."/>
            <person name="Schmutz J."/>
            <person name="Larimer F."/>
            <person name="Land M."/>
            <person name="Hauser L."/>
            <person name="Kyrpides N."/>
            <person name="Ivanova N."/>
            <person name="Biddle J.F."/>
            <person name="Zhang Z."/>
            <person name="Fitz-Gibbon S.T."/>
            <person name="Lowe T.M."/>
            <person name="Saltikov C."/>
            <person name="House C.H."/>
            <person name="Richardson P."/>
        </authorList>
    </citation>
    <scope>NUCLEOTIDE SEQUENCE [LARGE SCALE GENOMIC DNA]</scope>
    <source>
        <strain evidence="2">ATCC 700844 / DSM 13496 / JCM 10307 / IC-167</strain>
    </source>
</reference>
<organism evidence="1 2">
    <name type="scientific">Caldivirga maquilingensis (strain ATCC 700844 / DSM 13496 / JCM 10307 / IC-167)</name>
    <dbReference type="NCBI Taxonomy" id="397948"/>
    <lineage>
        <taxon>Archaea</taxon>
        <taxon>Thermoproteota</taxon>
        <taxon>Thermoprotei</taxon>
        <taxon>Thermoproteales</taxon>
        <taxon>Thermoproteaceae</taxon>
        <taxon>Caldivirga</taxon>
    </lineage>
</organism>
<gene>
    <name evidence="1" type="ordered locus">Cmaq_0631</name>
</gene>
<proteinExistence type="predicted"/>
<dbReference type="OrthoDB" id="27859at2157"/>
<dbReference type="AlphaFoldDB" id="A8MCG5"/>
<dbReference type="KEGG" id="cma:Cmaq_0631"/>
<dbReference type="GeneID" id="5708746"/>
<dbReference type="eggNOG" id="arCOG07427">
    <property type="taxonomic scope" value="Archaea"/>
</dbReference>
<dbReference type="Proteomes" id="UP000001137">
    <property type="component" value="Chromosome"/>
</dbReference>
<protein>
    <submittedName>
        <fullName evidence="1">Uncharacterized protein</fullName>
    </submittedName>
</protein>
<evidence type="ECO:0000313" key="1">
    <source>
        <dbReference type="EMBL" id="ABW01471.1"/>
    </source>
</evidence>
<name>A8MCG5_CALMQ</name>
<dbReference type="HOGENOM" id="CLU_1514697_0_0_2"/>